<name>A0A367KE77_RHIST</name>
<gene>
    <name evidence="2" type="ORF">CU098_011481</name>
</gene>
<proteinExistence type="predicted"/>
<dbReference type="EMBL" id="PJQM01001832">
    <property type="protein sequence ID" value="RCI00524.1"/>
    <property type="molecule type" value="Genomic_DNA"/>
</dbReference>
<evidence type="ECO:0000256" key="1">
    <source>
        <dbReference type="SAM" id="MobiDB-lite"/>
    </source>
</evidence>
<dbReference type="Gene3D" id="3.40.50.12780">
    <property type="entry name" value="N-terminal domain of ligase-like"/>
    <property type="match status" value="1"/>
</dbReference>
<dbReference type="OrthoDB" id="429813at2759"/>
<reference evidence="2 3" key="1">
    <citation type="journal article" date="2018" name="G3 (Bethesda)">
        <title>Phylogenetic and Phylogenomic Definition of Rhizopus Species.</title>
        <authorList>
            <person name="Gryganskyi A.P."/>
            <person name="Golan J."/>
            <person name="Dolatabadi S."/>
            <person name="Mondo S."/>
            <person name="Robb S."/>
            <person name="Idnurm A."/>
            <person name="Muszewska A."/>
            <person name="Steczkiewicz K."/>
            <person name="Masonjones S."/>
            <person name="Liao H.L."/>
            <person name="Gajdeczka M.T."/>
            <person name="Anike F."/>
            <person name="Vuek A."/>
            <person name="Anishchenko I.M."/>
            <person name="Voigt K."/>
            <person name="de Hoog G.S."/>
            <person name="Smith M.E."/>
            <person name="Heitman J."/>
            <person name="Vilgalys R."/>
            <person name="Stajich J.E."/>
        </authorList>
    </citation>
    <scope>NUCLEOTIDE SEQUENCE [LARGE SCALE GENOMIC DNA]</scope>
    <source>
        <strain evidence="2 3">LSU 92-RS-03</strain>
    </source>
</reference>
<dbReference type="InterPro" id="IPR042099">
    <property type="entry name" value="ANL_N_sf"/>
</dbReference>
<dbReference type="SUPFAM" id="SSF56801">
    <property type="entry name" value="Acetyl-CoA synthetase-like"/>
    <property type="match status" value="1"/>
</dbReference>
<feature type="region of interest" description="Disordered" evidence="1">
    <location>
        <begin position="1"/>
        <end position="20"/>
    </location>
</feature>
<evidence type="ECO:0000313" key="2">
    <source>
        <dbReference type="EMBL" id="RCI00524.1"/>
    </source>
</evidence>
<dbReference type="Proteomes" id="UP000253551">
    <property type="component" value="Unassembled WGS sequence"/>
</dbReference>
<keyword evidence="3" id="KW-1185">Reference proteome</keyword>
<organism evidence="2 3">
    <name type="scientific">Rhizopus stolonifer</name>
    <name type="common">Rhizopus nigricans</name>
    <dbReference type="NCBI Taxonomy" id="4846"/>
    <lineage>
        <taxon>Eukaryota</taxon>
        <taxon>Fungi</taxon>
        <taxon>Fungi incertae sedis</taxon>
        <taxon>Mucoromycota</taxon>
        <taxon>Mucoromycotina</taxon>
        <taxon>Mucoromycetes</taxon>
        <taxon>Mucorales</taxon>
        <taxon>Mucorineae</taxon>
        <taxon>Rhizopodaceae</taxon>
        <taxon>Rhizopus</taxon>
    </lineage>
</organism>
<sequence length="293" mass="33208">MLSEQDMNQASYTYPDPPEGEPEKYFAYHTLSGFLQAKSEQFENNASVEFQLDDDTWKSLGYGQLDWLTSRLAYTLYKTMQEQSHFVLTKDITVEAAKSLIGMTQTKVVFAGHLYADLISSAPVYPFPILDHSALLEPTTQEQEMAMMEKFKVHTADELGNTGVIVHSLGTIAFPKPVHLNNKYMLFICQAVIVNHQSRNHLGVCPTEKSKNMCIFPIFHAGGVINVLRFFIVGGCHSYLNHYSASSKAIVKYIKQEKEVAVTAPLWILEKLAVYKKETNDIESFQKNVIFFE</sequence>
<dbReference type="STRING" id="4846.A0A367KE77"/>
<accession>A0A367KE77</accession>
<evidence type="ECO:0008006" key="4">
    <source>
        <dbReference type="Google" id="ProtNLM"/>
    </source>
</evidence>
<protein>
    <recommendedName>
        <fullName evidence="4">AMP-dependent synthetase/ligase domain-containing protein</fullName>
    </recommendedName>
</protein>
<dbReference type="AlphaFoldDB" id="A0A367KE77"/>
<feature type="compositionally biased region" description="Polar residues" evidence="1">
    <location>
        <begin position="1"/>
        <end position="12"/>
    </location>
</feature>
<evidence type="ECO:0000313" key="3">
    <source>
        <dbReference type="Proteomes" id="UP000253551"/>
    </source>
</evidence>
<comment type="caution">
    <text evidence="2">The sequence shown here is derived from an EMBL/GenBank/DDBJ whole genome shotgun (WGS) entry which is preliminary data.</text>
</comment>